<evidence type="ECO:0000256" key="1">
    <source>
        <dbReference type="ARBA" id="ARBA00023002"/>
    </source>
</evidence>
<keyword evidence="1" id="KW-0560">Oxidoreductase</keyword>
<reference evidence="4 5" key="1">
    <citation type="journal article" date="2018" name="IMA Fungus">
        <title>IMA Genome-F 9: Draft genome sequence of Annulohypoxylon stygium, Aspergillus mulundensis, Berkeleyomyces basicola (syn. Thielaviopsis basicola), Ceratocystis smalleyi, two Cercospora beticola strains, Coleophoma cylindrospora, Fusarium fracticaudum, Phialophora cf. hyalina, and Morchella septimelata.</title>
        <authorList>
            <person name="Wingfield B.D."/>
            <person name="Bills G.F."/>
            <person name="Dong Y."/>
            <person name="Huang W."/>
            <person name="Nel W.J."/>
            <person name="Swalarsk-Parry B.S."/>
            <person name="Vaghefi N."/>
            <person name="Wilken P.M."/>
            <person name="An Z."/>
            <person name="de Beer Z.W."/>
            <person name="De Vos L."/>
            <person name="Chen L."/>
            <person name="Duong T.A."/>
            <person name="Gao Y."/>
            <person name="Hammerbacher A."/>
            <person name="Kikkert J.R."/>
            <person name="Li Y."/>
            <person name="Li H."/>
            <person name="Li K."/>
            <person name="Li Q."/>
            <person name="Liu X."/>
            <person name="Ma X."/>
            <person name="Naidoo K."/>
            <person name="Pethybridge S.J."/>
            <person name="Sun J."/>
            <person name="Steenkamp E.T."/>
            <person name="van der Nest M.A."/>
            <person name="van Wyk S."/>
            <person name="Wingfield M.J."/>
            <person name="Xiong C."/>
            <person name="Yue Q."/>
            <person name="Zhang X."/>
        </authorList>
    </citation>
    <scope>NUCLEOTIDE SEQUENCE [LARGE SCALE GENOMIC DNA]</scope>
    <source>
        <strain evidence="4 5">BP5796</strain>
    </source>
</reference>
<dbReference type="PANTHER" id="PTHR10366:SF562">
    <property type="entry name" value="ALDEHYDE REDUCTASE II (AFU_ORTHOLOGUE AFUA_1G11360)"/>
    <property type="match status" value="1"/>
</dbReference>
<dbReference type="FunFam" id="3.40.50.720:FF:000426">
    <property type="entry name" value="Aldehyde reductase 2"/>
    <property type="match status" value="1"/>
</dbReference>
<dbReference type="Proteomes" id="UP000256328">
    <property type="component" value="Unassembled WGS sequence"/>
</dbReference>
<dbReference type="InterPro" id="IPR001509">
    <property type="entry name" value="Epimerase_deHydtase"/>
</dbReference>
<dbReference type="Gene3D" id="3.40.50.720">
    <property type="entry name" value="NAD(P)-binding Rossmann-like Domain"/>
    <property type="match status" value="1"/>
</dbReference>
<evidence type="ECO:0000259" key="3">
    <source>
        <dbReference type="Pfam" id="PF01370"/>
    </source>
</evidence>
<accession>A0A3D8TAY4</accession>
<dbReference type="InterPro" id="IPR050425">
    <property type="entry name" value="NAD(P)_dehydrat-like"/>
</dbReference>
<dbReference type="InterPro" id="IPR036291">
    <property type="entry name" value="NAD(P)-bd_dom_sf"/>
</dbReference>
<dbReference type="EMBL" id="PDLN01000001">
    <property type="protein sequence ID" value="RDW95028.1"/>
    <property type="molecule type" value="Genomic_DNA"/>
</dbReference>
<dbReference type="OrthoDB" id="2735536at2759"/>
<gene>
    <name evidence="4" type="ORF">BP5796_00791</name>
</gene>
<dbReference type="PANTHER" id="PTHR10366">
    <property type="entry name" value="NAD DEPENDENT EPIMERASE/DEHYDRATASE"/>
    <property type="match status" value="1"/>
</dbReference>
<sequence>MAPAIPKGTLVLVTGVNGYIASHVADQILEAGYKVRGTSRTLEKGNAVKAALEKKHGAGKVEIVVVEDMEKEGAFDEAVKGVSGVAHVASNMSFDCDPHKVIPGVIAGVNNVLTSAAQEPGVQRFVYTSSSTAATRPKPNQKFTITKDSWNTEDIETAWKPAPYDRSRAMAVYGASKTQGEQELWKFVAEKKPSFVANAVLPNGNFGPLTFPTQSGSTATWIFSVYDGDFDPVRHVAPQYFVDVRDTARLHVAGLIDPNVQNERIFAFTEPFNFSDVIKIIKEIEPDHKLPEDALSNDRDLSEVAEIPRAIELLKEFGRDGFIPLKQSIIDTLASRN</sequence>
<comment type="similarity">
    <text evidence="2">Belongs to the NAD(P)-dependent epimerase/dehydratase family. Dihydroflavonol-4-reductase subfamily.</text>
</comment>
<dbReference type="GO" id="GO:0016616">
    <property type="term" value="F:oxidoreductase activity, acting on the CH-OH group of donors, NAD or NADP as acceptor"/>
    <property type="evidence" value="ECO:0007669"/>
    <property type="project" value="TreeGrafter"/>
</dbReference>
<dbReference type="AlphaFoldDB" id="A0A3D8TAY4"/>
<protein>
    <recommendedName>
        <fullName evidence="3">NAD-dependent epimerase/dehydratase domain-containing protein</fullName>
    </recommendedName>
</protein>
<dbReference type="Pfam" id="PF01370">
    <property type="entry name" value="Epimerase"/>
    <property type="match status" value="1"/>
</dbReference>
<name>A0A3D8TAY4_9HELO</name>
<comment type="caution">
    <text evidence="4">The sequence shown here is derived from an EMBL/GenBank/DDBJ whole genome shotgun (WGS) entry which is preliminary data.</text>
</comment>
<feature type="domain" description="NAD-dependent epimerase/dehydratase" evidence="3">
    <location>
        <begin position="11"/>
        <end position="255"/>
    </location>
</feature>
<proteinExistence type="inferred from homology"/>
<evidence type="ECO:0000313" key="5">
    <source>
        <dbReference type="Proteomes" id="UP000256328"/>
    </source>
</evidence>
<keyword evidence="5" id="KW-1185">Reference proteome</keyword>
<dbReference type="SUPFAM" id="SSF51735">
    <property type="entry name" value="NAD(P)-binding Rossmann-fold domains"/>
    <property type="match status" value="1"/>
</dbReference>
<evidence type="ECO:0000313" key="4">
    <source>
        <dbReference type="EMBL" id="RDW95028.1"/>
    </source>
</evidence>
<evidence type="ECO:0000256" key="2">
    <source>
        <dbReference type="ARBA" id="ARBA00023445"/>
    </source>
</evidence>
<organism evidence="4 5">
    <name type="scientific">Coleophoma crateriformis</name>
    <dbReference type="NCBI Taxonomy" id="565419"/>
    <lineage>
        <taxon>Eukaryota</taxon>
        <taxon>Fungi</taxon>
        <taxon>Dikarya</taxon>
        <taxon>Ascomycota</taxon>
        <taxon>Pezizomycotina</taxon>
        <taxon>Leotiomycetes</taxon>
        <taxon>Helotiales</taxon>
        <taxon>Dermateaceae</taxon>
        <taxon>Coleophoma</taxon>
    </lineage>
</organism>